<keyword evidence="4" id="KW-1185">Reference proteome</keyword>
<dbReference type="AlphaFoldDB" id="A0AAE0QBN1"/>
<dbReference type="InterPro" id="IPR013783">
    <property type="entry name" value="Ig-like_fold"/>
</dbReference>
<organism evidence="3 4">
    <name type="scientific">Hemibagrus guttatus</name>
    <dbReference type="NCBI Taxonomy" id="175788"/>
    <lineage>
        <taxon>Eukaryota</taxon>
        <taxon>Metazoa</taxon>
        <taxon>Chordata</taxon>
        <taxon>Craniata</taxon>
        <taxon>Vertebrata</taxon>
        <taxon>Euteleostomi</taxon>
        <taxon>Actinopterygii</taxon>
        <taxon>Neopterygii</taxon>
        <taxon>Teleostei</taxon>
        <taxon>Ostariophysi</taxon>
        <taxon>Siluriformes</taxon>
        <taxon>Bagridae</taxon>
        <taxon>Hemibagrus</taxon>
    </lineage>
</organism>
<feature type="domain" description="Ig-like" evidence="2">
    <location>
        <begin position="26"/>
        <end position="67"/>
    </location>
</feature>
<dbReference type="InterPro" id="IPR003597">
    <property type="entry name" value="Ig_C1-set"/>
</dbReference>
<sequence>MVRVKSVPDPLPLKRAGVPDSGPTAPSVSLLPPSPLQLSEGSASLLCLLSGYSPQGALVSWTVDGSEVNYFLAMAEVLQSVSGGHPTDHLPRREFEQLGSLPHFPRVVPPSGWSRTALHDGIAVEDTAQLHVLGGTPFLLVPLETWCPPLCQPGLPLDMGVFRGGHRPASLVEDASCPSCAVVR</sequence>
<reference evidence="3" key="1">
    <citation type="submission" date="2023-06" db="EMBL/GenBank/DDBJ databases">
        <title>Male Hemibagrus guttatus genome.</title>
        <authorList>
            <person name="Bian C."/>
        </authorList>
    </citation>
    <scope>NUCLEOTIDE SEQUENCE</scope>
    <source>
        <strain evidence="3">Male_cb2023</strain>
        <tissue evidence="3">Muscle</tissue>
    </source>
</reference>
<dbReference type="SUPFAM" id="SSF48726">
    <property type="entry name" value="Immunoglobulin"/>
    <property type="match status" value="1"/>
</dbReference>
<evidence type="ECO:0000256" key="1">
    <source>
        <dbReference type="SAM" id="MobiDB-lite"/>
    </source>
</evidence>
<dbReference type="Proteomes" id="UP001274896">
    <property type="component" value="Unassembled WGS sequence"/>
</dbReference>
<dbReference type="InterPro" id="IPR036179">
    <property type="entry name" value="Ig-like_dom_sf"/>
</dbReference>
<feature type="region of interest" description="Disordered" evidence="1">
    <location>
        <begin position="1"/>
        <end position="30"/>
    </location>
</feature>
<proteinExistence type="predicted"/>
<feature type="non-terminal residue" evidence="3">
    <location>
        <position position="1"/>
    </location>
</feature>
<name>A0AAE0QBN1_9TELE</name>
<evidence type="ECO:0000313" key="4">
    <source>
        <dbReference type="Proteomes" id="UP001274896"/>
    </source>
</evidence>
<dbReference type="PROSITE" id="PS50835">
    <property type="entry name" value="IG_LIKE"/>
    <property type="match status" value="1"/>
</dbReference>
<evidence type="ECO:0000313" key="3">
    <source>
        <dbReference type="EMBL" id="KAK3517713.1"/>
    </source>
</evidence>
<accession>A0AAE0QBN1</accession>
<dbReference type="Pfam" id="PF07654">
    <property type="entry name" value="C1-set"/>
    <property type="match status" value="1"/>
</dbReference>
<dbReference type="Gene3D" id="2.60.40.10">
    <property type="entry name" value="Immunoglobulins"/>
    <property type="match status" value="1"/>
</dbReference>
<dbReference type="InterPro" id="IPR007110">
    <property type="entry name" value="Ig-like_dom"/>
</dbReference>
<evidence type="ECO:0000259" key="2">
    <source>
        <dbReference type="PROSITE" id="PS50835"/>
    </source>
</evidence>
<gene>
    <name evidence="3" type="ORF">QTP70_016086</name>
</gene>
<dbReference type="EMBL" id="JAUCMX010000018">
    <property type="protein sequence ID" value="KAK3517713.1"/>
    <property type="molecule type" value="Genomic_DNA"/>
</dbReference>
<protein>
    <recommendedName>
        <fullName evidence="2">Ig-like domain-containing protein</fullName>
    </recommendedName>
</protein>
<comment type="caution">
    <text evidence="3">The sequence shown here is derived from an EMBL/GenBank/DDBJ whole genome shotgun (WGS) entry which is preliminary data.</text>
</comment>